<dbReference type="InterPro" id="IPR028082">
    <property type="entry name" value="Peripla_BP_I"/>
</dbReference>
<dbReference type="PANTHER" id="PTHR30146">
    <property type="entry name" value="LACI-RELATED TRANSCRIPTIONAL REPRESSOR"/>
    <property type="match status" value="1"/>
</dbReference>
<dbReference type="PROSITE" id="PS50932">
    <property type="entry name" value="HTH_LACI_2"/>
    <property type="match status" value="1"/>
</dbReference>
<dbReference type="InterPro" id="IPR000843">
    <property type="entry name" value="HTH_LacI"/>
</dbReference>
<dbReference type="Gene3D" id="3.40.50.2300">
    <property type="match status" value="2"/>
</dbReference>
<evidence type="ECO:0000256" key="2">
    <source>
        <dbReference type="ARBA" id="ARBA00023125"/>
    </source>
</evidence>
<dbReference type="GO" id="GO:0000976">
    <property type="term" value="F:transcription cis-regulatory region binding"/>
    <property type="evidence" value="ECO:0007669"/>
    <property type="project" value="TreeGrafter"/>
</dbReference>
<dbReference type="AlphaFoldDB" id="Q6NFC5"/>
<evidence type="ECO:0000313" key="6">
    <source>
        <dbReference type="Proteomes" id="UP000002198"/>
    </source>
</evidence>
<dbReference type="SUPFAM" id="SSF53822">
    <property type="entry name" value="Periplasmic binding protein-like I"/>
    <property type="match status" value="1"/>
</dbReference>
<sequence length="379" mass="40454">MVVPMASRNTQRPSLAALAAELGVSRTTVSNAYNHPQQLSAELREQILATAERLGYLGPDPTARSLRTRRVGSVGVLFTDHLTYAFEDLASVDFLAGMAEASAGSQTSMTLVPVGPDSLDPTAAKQLVNSAVVDGFVVYSVAKGDPFLEAVHARGLPAVVCDQPADDHRMSFVGIDDHTAIAPAAQALVDAGHRSIGILCIRLDSEPNNGPVSFERLKHAHHHVQRARVQGALEVFDAAGIPAGAVPIIERHINDPANNIDAARELLTAHPDVTAILCTTDTMAFGVLEYAKELGLRVPEDLSVTGFDGIAPALNRELTTVLQPNKIKGERAGTLLYSMIEEAQKNPNVISRGQLHREILATSFHPGATVVPPNEHRRG</sequence>
<dbReference type="InterPro" id="IPR046335">
    <property type="entry name" value="LacI/GalR-like_sensor"/>
</dbReference>
<accession>Q6NFC5</accession>
<dbReference type="GO" id="GO:0003700">
    <property type="term" value="F:DNA-binding transcription factor activity"/>
    <property type="evidence" value="ECO:0007669"/>
    <property type="project" value="TreeGrafter"/>
</dbReference>
<keyword evidence="3" id="KW-0804">Transcription</keyword>
<dbReference type="HOGENOM" id="CLU_037628_6_1_11"/>
<evidence type="ECO:0000256" key="1">
    <source>
        <dbReference type="ARBA" id="ARBA00023015"/>
    </source>
</evidence>
<feature type="domain" description="HTH lacI-type" evidence="4">
    <location>
        <begin position="13"/>
        <end position="68"/>
    </location>
</feature>
<dbReference type="STRING" id="257309.DIP1969"/>
<dbReference type="KEGG" id="cdi:DIP1969"/>
<keyword evidence="2" id="KW-0238">DNA-binding</keyword>
<protein>
    <submittedName>
        <fullName evidence="5">LacI-family transcriptional regulator</fullName>
    </submittedName>
</protein>
<evidence type="ECO:0000256" key="3">
    <source>
        <dbReference type="ARBA" id="ARBA00023163"/>
    </source>
</evidence>
<dbReference type="PANTHER" id="PTHR30146:SF138">
    <property type="entry name" value="TRANSCRIPTIONAL REGULATORY PROTEIN"/>
    <property type="match status" value="1"/>
</dbReference>
<dbReference type="InterPro" id="IPR010982">
    <property type="entry name" value="Lambda_DNA-bd_dom_sf"/>
</dbReference>
<evidence type="ECO:0000313" key="5">
    <source>
        <dbReference type="EMBL" id="CAE50500.1"/>
    </source>
</evidence>
<dbReference type="Proteomes" id="UP000002198">
    <property type="component" value="Chromosome"/>
</dbReference>
<dbReference type="CDD" id="cd06279">
    <property type="entry name" value="PBP1_LacI-like"/>
    <property type="match status" value="1"/>
</dbReference>
<evidence type="ECO:0000259" key="4">
    <source>
        <dbReference type="PROSITE" id="PS50932"/>
    </source>
</evidence>
<organism evidence="5 6">
    <name type="scientific">Corynebacterium diphtheriae (strain ATCC 700971 / NCTC 13129 / Biotype gravis)</name>
    <dbReference type="NCBI Taxonomy" id="257309"/>
    <lineage>
        <taxon>Bacteria</taxon>
        <taxon>Bacillati</taxon>
        <taxon>Actinomycetota</taxon>
        <taxon>Actinomycetes</taxon>
        <taxon>Mycobacteriales</taxon>
        <taxon>Corynebacteriaceae</taxon>
        <taxon>Corynebacterium</taxon>
    </lineage>
</organism>
<proteinExistence type="predicted"/>
<keyword evidence="6" id="KW-1185">Reference proteome</keyword>
<dbReference type="SMART" id="SM00354">
    <property type="entry name" value="HTH_LACI"/>
    <property type="match status" value="1"/>
</dbReference>
<reference evidence="5 6" key="1">
    <citation type="journal article" date="2003" name="Nucleic Acids Res.">
        <title>The complete genome sequence and analysis of Corynebacterium diphtheriae NCTC13129.</title>
        <authorList>
            <person name="Cerdeno-Tarraga A.M."/>
            <person name="Efstratiou A."/>
            <person name="Dover L.G."/>
            <person name="Holden M.T.G."/>
            <person name="Pallen M."/>
            <person name="Bentley S.D."/>
            <person name="Besra G.S."/>
            <person name="Churcher C."/>
            <person name="James K.D."/>
            <person name="De Zoysa A."/>
            <person name="Chillingworth T."/>
            <person name="Cronin A."/>
            <person name="Dowd L."/>
            <person name="Feltwell T."/>
            <person name="Hamlin N."/>
            <person name="Holroyd S."/>
            <person name="Jagels K."/>
            <person name="Moule S."/>
            <person name="Quail M.A."/>
            <person name="Rabbinowitsch E."/>
            <person name="Rutherford K."/>
            <person name="Thomson N.R."/>
            <person name="Unwin L."/>
            <person name="Whitehead S."/>
            <person name="Barrell B.G.Parkhill.J."/>
        </authorList>
    </citation>
    <scope>NUCLEOTIDE SEQUENCE [LARGE SCALE GENOMIC DNA]</scope>
    <source>
        <strain evidence="6">ATCC 700971 / NCTC 13129 / Biotype gravis</strain>
    </source>
</reference>
<name>Q6NFC5_CORDI</name>
<keyword evidence="1" id="KW-0805">Transcription regulation</keyword>
<dbReference type="SUPFAM" id="SSF47413">
    <property type="entry name" value="lambda repressor-like DNA-binding domains"/>
    <property type="match status" value="1"/>
</dbReference>
<dbReference type="EMBL" id="BX248359">
    <property type="protein sequence ID" value="CAE50500.1"/>
    <property type="molecule type" value="Genomic_DNA"/>
</dbReference>
<gene>
    <name evidence="5" type="ordered locus">DIP1969</name>
</gene>
<dbReference type="Gene3D" id="1.10.260.40">
    <property type="entry name" value="lambda repressor-like DNA-binding domains"/>
    <property type="match status" value="1"/>
</dbReference>
<dbReference type="Pfam" id="PF13377">
    <property type="entry name" value="Peripla_BP_3"/>
    <property type="match status" value="1"/>
</dbReference>
<dbReference type="CDD" id="cd01392">
    <property type="entry name" value="HTH_LacI"/>
    <property type="match status" value="1"/>
</dbReference>